<dbReference type="Proteomes" id="UP000293846">
    <property type="component" value="Unassembled WGS sequence"/>
</dbReference>
<dbReference type="Gene3D" id="1.20.120.570">
    <property type="entry name" value="YkyA-like"/>
    <property type="match status" value="1"/>
</dbReference>
<evidence type="ECO:0000313" key="2">
    <source>
        <dbReference type="Proteomes" id="UP000293846"/>
    </source>
</evidence>
<evidence type="ECO:0000313" key="1">
    <source>
        <dbReference type="EMBL" id="TCJ06204.1"/>
    </source>
</evidence>
<protein>
    <recommendedName>
        <fullName evidence="3">Cell-wall binding lipoprotein</fullName>
    </recommendedName>
</protein>
<gene>
    <name evidence="1" type="ORF">E0Y62_02625</name>
</gene>
<dbReference type="InterPro" id="IPR036785">
    <property type="entry name" value="YkyA-like_sf"/>
</dbReference>
<evidence type="ECO:0008006" key="3">
    <source>
        <dbReference type="Google" id="ProtNLM"/>
    </source>
</evidence>
<dbReference type="AlphaFoldDB" id="A0A4R1B0D7"/>
<proteinExistence type="predicted"/>
<sequence length="208" mass="24558">MGIFLLSGCFNKSTPVDKIYDVLEKVVSTEDVFKDQQEPLIELEKQEKEIYDKIISLGMKEVNEINRLSDQAIAIVDKRKDHMNKEQESIADSQKEFNKTLPLINEIEETALKAKAQKLYDTMTERYKIHDELYKHYLEGVKLDRELYLMFKKEDLQLEQLDAQITKINEIYAEIIEENKEFNDKTKEYNDAKLSFYKESGLKIKTKE</sequence>
<keyword evidence="2" id="KW-1185">Reference proteome</keyword>
<comment type="caution">
    <text evidence="1">The sequence shown here is derived from an EMBL/GenBank/DDBJ whole genome shotgun (WGS) entry which is preliminary data.</text>
</comment>
<organism evidence="1 2">
    <name type="scientific">Cytobacillus praedii</name>
    <dbReference type="NCBI Taxonomy" id="1742358"/>
    <lineage>
        <taxon>Bacteria</taxon>
        <taxon>Bacillati</taxon>
        <taxon>Bacillota</taxon>
        <taxon>Bacilli</taxon>
        <taxon>Bacillales</taxon>
        <taxon>Bacillaceae</taxon>
        <taxon>Cytobacillus</taxon>
    </lineage>
</organism>
<reference evidence="1 2" key="1">
    <citation type="submission" date="2019-03" db="EMBL/GenBank/DDBJ databases">
        <authorList>
            <person name="Jensen L."/>
            <person name="Storgaard J."/>
            <person name="Sulaj E."/>
            <person name="Schramm A."/>
            <person name="Marshall I.P.G."/>
        </authorList>
    </citation>
    <scope>NUCLEOTIDE SEQUENCE [LARGE SCALE GENOMIC DNA]</scope>
    <source>
        <strain evidence="1 2">2017H2G3</strain>
    </source>
</reference>
<dbReference type="Pfam" id="PF10368">
    <property type="entry name" value="YkyA"/>
    <property type="match status" value="1"/>
</dbReference>
<name>A0A4R1B0D7_9BACI</name>
<dbReference type="STRING" id="1742358.GCA_001439605_01425"/>
<dbReference type="EMBL" id="SJTH01000002">
    <property type="protein sequence ID" value="TCJ06204.1"/>
    <property type="molecule type" value="Genomic_DNA"/>
</dbReference>
<dbReference type="SUPFAM" id="SSF140423">
    <property type="entry name" value="MW0975(SA0943)-like"/>
    <property type="match status" value="1"/>
</dbReference>
<dbReference type="OrthoDB" id="2576511at2"/>
<dbReference type="InterPro" id="IPR019454">
    <property type="entry name" value="Lipoprot_YkyA-like"/>
</dbReference>
<accession>A0A4R1B0D7</accession>